<evidence type="ECO:0000313" key="1">
    <source>
        <dbReference type="EMBL" id="POG66086.1"/>
    </source>
</evidence>
<comment type="caution">
    <text evidence="1">The sequence shown here is derived from an EMBL/GenBank/DDBJ whole genome shotgun (WGS) entry which is preliminary data.</text>
</comment>
<dbReference type="Proteomes" id="UP000018888">
    <property type="component" value="Unassembled WGS sequence"/>
</dbReference>
<proteinExistence type="predicted"/>
<dbReference type="AlphaFoldDB" id="A0A2P4PL12"/>
<name>A0A2P4PL12_RHIID</name>
<organism evidence="1 2">
    <name type="scientific">Rhizophagus irregularis (strain DAOM 181602 / DAOM 197198 / MUCL 43194)</name>
    <name type="common">Arbuscular mycorrhizal fungus</name>
    <name type="synonym">Glomus intraradices</name>
    <dbReference type="NCBI Taxonomy" id="747089"/>
    <lineage>
        <taxon>Eukaryota</taxon>
        <taxon>Fungi</taxon>
        <taxon>Fungi incertae sedis</taxon>
        <taxon>Mucoromycota</taxon>
        <taxon>Glomeromycotina</taxon>
        <taxon>Glomeromycetes</taxon>
        <taxon>Glomerales</taxon>
        <taxon>Glomeraceae</taxon>
        <taxon>Rhizophagus</taxon>
    </lineage>
</organism>
<evidence type="ECO:0000313" key="2">
    <source>
        <dbReference type="Proteomes" id="UP000018888"/>
    </source>
</evidence>
<reference evidence="1 2" key="1">
    <citation type="journal article" date="2013" name="Proc. Natl. Acad. Sci. U.S.A.">
        <title>Genome of an arbuscular mycorrhizal fungus provides insight into the oldest plant symbiosis.</title>
        <authorList>
            <person name="Tisserant E."/>
            <person name="Malbreil M."/>
            <person name="Kuo A."/>
            <person name="Kohler A."/>
            <person name="Symeonidi A."/>
            <person name="Balestrini R."/>
            <person name="Charron P."/>
            <person name="Duensing N."/>
            <person name="Frei Dit Frey N."/>
            <person name="Gianinazzi-Pearson V."/>
            <person name="Gilbert L.B."/>
            <person name="Handa Y."/>
            <person name="Herr J.R."/>
            <person name="Hijri M."/>
            <person name="Koul R."/>
            <person name="Kawaguchi M."/>
            <person name="Krajinski F."/>
            <person name="Lammers P.J."/>
            <person name="Masclaux F.G."/>
            <person name="Murat C."/>
            <person name="Morin E."/>
            <person name="Ndikumana S."/>
            <person name="Pagni M."/>
            <person name="Petitpierre D."/>
            <person name="Requena N."/>
            <person name="Rosikiewicz P."/>
            <person name="Riley R."/>
            <person name="Saito K."/>
            <person name="San Clemente H."/>
            <person name="Shapiro H."/>
            <person name="van Tuinen D."/>
            <person name="Becard G."/>
            <person name="Bonfante P."/>
            <person name="Paszkowski U."/>
            <person name="Shachar-Hill Y.Y."/>
            <person name="Tuskan G.A."/>
            <person name="Young P.W."/>
            <person name="Sanders I.R."/>
            <person name="Henrissat B."/>
            <person name="Rensing S.A."/>
            <person name="Grigoriev I.V."/>
            <person name="Corradi N."/>
            <person name="Roux C."/>
            <person name="Martin F."/>
        </authorList>
    </citation>
    <scope>NUCLEOTIDE SEQUENCE [LARGE SCALE GENOMIC DNA]</scope>
    <source>
        <strain evidence="1 2">DAOM 197198</strain>
    </source>
</reference>
<reference evidence="1 2" key="2">
    <citation type="journal article" date="2018" name="New Phytol.">
        <title>High intraspecific genome diversity in the model arbuscular mycorrhizal symbiont Rhizophagus irregularis.</title>
        <authorList>
            <person name="Chen E.C.H."/>
            <person name="Morin E."/>
            <person name="Beaudet D."/>
            <person name="Noel J."/>
            <person name="Yildirir G."/>
            <person name="Ndikumana S."/>
            <person name="Charron P."/>
            <person name="St-Onge C."/>
            <person name="Giorgi J."/>
            <person name="Kruger M."/>
            <person name="Marton T."/>
            <person name="Ropars J."/>
            <person name="Grigoriev I.V."/>
            <person name="Hainaut M."/>
            <person name="Henrissat B."/>
            <person name="Roux C."/>
            <person name="Martin F."/>
            <person name="Corradi N."/>
        </authorList>
    </citation>
    <scope>NUCLEOTIDE SEQUENCE [LARGE SCALE GENOMIC DNA]</scope>
    <source>
        <strain evidence="1 2">DAOM 197198</strain>
    </source>
</reference>
<sequence>MIYKEMLQYLPKVTQGNLRIRTYRTKRFLMLFGEKGWQKRSHLKQVGLIQPIFLQQDIGLVVIMALLMTSCPLCKLGHDDEESIESRANLYQLLPNLDCLQSYKIRSNLYKKYKKETGHEPWQLSDVIILGGINNYNFAFAQPWNLPYPICDGKHGNYGLHGEWYREYCLTCDRSIDDHTHNRMDCEIKEYEPNLIVSNISDGNKLVVDIF</sequence>
<dbReference type="VEuPathDB" id="FungiDB:RhiirFUN_019164"/>
<dbReference type="EMBL" id="AUPC02000199">
    <property type="protein sequence ID" value="POG66086.1"/>
    <property type="molecule type" value="Genomic_DNA"/>
</dbReference>
<accession>A0A2P4PL12</accession>
<protein>
    <submittedName>
        <fullName evidence="1">Uncharacterized protein</fullName>
    </submittedName>
</protein>
<keyword evidence="2" id="KW-1185">Reference proteome</keyword>
<gene>
    <name evidence="1" type="ORF">GLOIN_2v1880093</name>
</gene>